<evidence type="ECO:0000259" key="1">
    <source>
        <dbReference type="Pfam" id="PF00149"/>
    </source>
</evidence>
<protein>
    <submittedName>
        <fullName evidence="2">Metallophosphoesterase</fullName>
    </submittedName>
</protein>
<dbReference type="PROSITE" id="PS51257">
    <property type="entry name" value="PROKAR_LIPOPROTEIN"/>
    <property type="match status" value="1"/>
</dbReference>
<dbReference type="OrthoDB" id="9809781at2"/>
<feature type="domain" description="Calcineurin-like phosphoesterase" evidence="1">
    <location>
        <begin position="42"/>
        <end position="240"/>
    </location>
</feature>
<dbReference type="Pfam" id="PF00149">
    <property type="entry name" value="Metallophos"/>
    <property type="match status" value="1"/>
</dbReference>
<dbReference type="InterPro" id="IPR004843">
    <property type="entry name" value="Calcineurin-like_PHP"/>
</dbReference>
<dbReference type="Proteomes" id="UP000002217">
    <property type="component" value="Chromosome"/>
</dbReference>
<dbReference type="Gene3D" id="3.60.21.10">
    <property type="match status" value="1"/>
</dbReference>
<dbReference type="GO" id="GO:0016787">
    <property type="term" value="F:hydrolase activity"/>
    <property type="evidence" value="ECO:0007669"/>
    <property type="project" value="InterPro"/>
</dbReference>
<sequence>MKAISILIILVGVACIFGYYSHQNSKKPAVLTSENKASDKITFVVFGDCAISKKPFFNEKIIKLIIEGTNSFNPDFVMFLGDGTNRANPYDISNLKNVFNQINCPLYVTIGNHDIIRGNNEGMKMGNGENNFFKIFSDNMTSPNQECYYSFAFKDTYFIVLNTAWQESKNTLEHKLKPESEQWKWLIKQLELAQKDYTNTIIFTHIPPVAWKDPVERQEFYKLMNQYKVTAVFSGHIHCYYSSVINSTKYVISGGAGSNPHIPKEFGGFYHFIVCTVSNGELYMDLHKITE</sequence>
<reference evidence="2 3" key="1">
    <citation type="journal article" date="2009" name="Stand. Genomic Sci.">
        <title>Complete genome sequence of Desulfotomaculum acetoxidans type strain (5575).</title>
        <authorList>
            <person name="Spring S."/>
            <person name="Lapidus A."/>
            <person name="Schroder M."/>
            <person name="Gleim D."/>
            <person name="Sims D."/>
            <person name="Meincke L."/>
            <person name="Glavina Del Rio T."/>
            <person name="Tice H."/>
            <person name="Copeland A."/>
            <person name="Cheng J.F."/>
            <person name="Lucas S."/>
            <person name="Chen F."/>
            <person name="Nolan M."/>
            <person name="Bruce D."/>
            <person name="Goodwin L."/>
            <person name="Pitluck S."/>
            <person name="Ivanova N."/>
            <person name="Mavromatis K."/>
            <person name="Mikhailova N."/>
            <person name="Pati A."/>
            <person name="Chen A."/>
            <person name="Palaniappan K."/>
            <person name="Land M."/>
            <person name="Hauser L."/>
            <person name="Chang Y.J."/>
            <person name="Jeffries C.D."/>
            <person name="Chain P."/>
            <person name="Saunders E."/>
            <person name="Brettin T."/>
            <person name="Detter J.C."/>
            <person name="Goker M."/>
            <person name="Bristow J."/>
            <person name="Eisen J.A."/>
            <person name="Markowitz V."/>
            <person name="Hugenholtz P."/>
            <person name="Kyrpides N.C."/>
            <person name="Klenk H.P."/>
            <person name="Han C."/>
        </authorList>
    </citation>
    <scope>NUCLEOTIDE SEQUENCE [LARGE SCALE GENOMIC DNA]</scope>
    <source>
        <strain evidence="3">ATCC 49208 / DSM 771 / VKM B-1644</strain>
    </source>
</reference>
<dbReference type="InterPro" id="IPR051918">
    <property type="entry name" value="STPP_CPPED1"/>
</dbReference>
<evidence type="ECO:0000313" key="2">
    <source>
        <dbReference type="EMBL" id="ACV63598.1"/>
    </source>
</evidence>
<dbReference type="SUPFAM" id="SSF56300">
    <property type="entry name" value="Metallo-dependent phosphatases"/>
    <property type="match status" value="1"/>
</dbReference>
<dbReference type="HOGENOM" id="CLU_1101517_0_0_9"/>
<name>C8W1X7_DESAS</name>
<dbReference type="STRING" id="485916.Dtox_2833"/>
<organism evidence="2 3">
    <name type="scientific">Desulfofarcimen acetoxidans (strain ATCC 49208 / DSM 771 / KCTC 5769 / VKM B-1644 / 5575)</name>
    <name type="common">Desulfotomaculum acetoxidans</name>
    <dbReference type="NCBI Taxonomy" id="485916"/>
    <lineage>
        <taxon>Bacteria</taxon>
        <taxon>Bacillati</taxon>
        <taxon>Bacillota</taxon>
        <taxon>Clostridia</taxon>
        <taxon>Eubacteriales</taxon>
        <taxon>Peptococcaceae</taxon>
        <taxon>Desulfofarcimen</taxon>
    </lineage>
</organism>
<gene>
    <name evidence="2" type="ordered locus">Dtox_2833</name>
</gene>
<dbReference type="PANTHER" id="PTHR43143">
    <property type="entry name" value="METALLOPHOSPHOESTERASE, CALCINEURIN SUPERFAMILY"/>
    <property type="match status" value="1"/>
</dbReference>
<dbReference type="InterPro" id="IPR029052">
    <property type="entry name" value="Metallo-depent_PP-like"/>
</dbReference>
<evidence type="ECO:0000313" key="3">
    <source>
        <dbReference type="Proteomes" id="UP000002217"/>
    </source>
</evidence>
<dbReference type="PANTHER" id="PTHR43143:SF1">
    <property type="entry name" value="SERINE_THREONINE-PROTEIN PHOSPHATASE CPPED1"/>
    <property type="match status" value="1"/>
</dbReference>
<dbReference type="eggNOG" id="COG1409">
    <property type="taxonomic scope" value="Bacteria"/>
</dbReference>
<accession>C8W1X7</accession>
<proteinExistence type="predicted"/>
<dbReference type="RefSeq" id="WP_015758291.1">
    <property type="nucleotide sequence ID" value="NC_013216.1"/>
</dbReference>
<keyword evidence="3" id="KW-1185">Reference proteome</keyword>
<dbReference type="KEGG" id="dae:Dtox_2833"/>
<dbReference type="EMBL" id="CP001720">
    <property type="protein sequence ID" value="ACV63598.1"/>
    <property type="molecule type" value="Genomic_DNA"/>
</dbReference>
<dbReference type="AlphaFoldDB" id="C8W1X7"/>